<dbReference type="InterPro" id="IPR050121">
    <property type="entry name" value="Cytochrome_P450_monoxygenase"/>
</dbReference>
<accession>A0ABR1SSQ8</accession>
<dbReference type="PROSITE" id="PS00086">
    <property type="entry name" value="CYTOCHROME_P450"/>
    <property type="match status" value="1"/>
</dbReference>
<sequence>MALESQLHSVFEHLTSHPMTIVVGALTLYATLRFVYNVYFHPASRFPGPRLAAVTNLWYAYHWASGKYPMAVRKALERYGDVVRVAPNELVFFTPGAFNDIYNSYSHGLEHFPKNDFMALGMGDDGITWEQNPVKHHADAKKLAPAFSPKSLKAKEPLLHKYTDAFVERVKQFGGSEDGIELKVWTDWVAMDAAADLAYSREFHQMRDRKSDPFLNQLWQVSFFVTANQIFKKFPLLDPLKYLFIPPSILWSFFDVQKMNNQALESRIMRRGNVDHLDHFEQLLPADAPAPTKQEQKHIEVVTGHLVVAGYEPIASQIYGTIMFSVLEPECLKILTQEIRAAFKAYDDIQVNDLESLQFLNASLMETLRITVLQSSGQARLSPGAMVDGHFIPKDVNVSFGFFAFTRSSRYFHEARRYRPQRWLPKDHPHWDPAFKNDALDGFHPFSLGPRSCPGMPLAWKETRLFLAKVLWSFDVEMLPNQSIVFERDFSMYAMWNKPSFWVRFHSVSGK</sequence>
<keyword evidence="4 6" id="KW-0479">Metal-binding</keyword>
<evidence type="ECO:0000313" key="7">
    <source>
        <dbReference type="EMBL" id="KAK8037344.1"/>
    </source>
</evidence>
<dbReference type="Gene3D" id="1.10.630.10">
    <property type="entry name" value="Cytochrome P450"/>
    <property type="match status" value="1"/>
</dbReference>
<comment type="similarity">
    <text evidence="2 6">Belongs to the cytochrome P450 family.</text>
</comment>
<dbReference type="Pfam" id="PF00067">
    <property type="entry name" value="p450"/>
    <property type="match status" value="1"/>
</dbReference>
<evidence type="ECO:0000313" key="8">
    <source>
        <dbReference type="Proteomes" id="UP001396898"/>
    </source>
</evidence>
<keyword evidence="6" id="KW-0503">Monooxygenase</keyword>
<dbReference type="SUPFAM" id="SSF48264">
    <property type="entry name" value="Cytochrome P450"/>
    <property type="match status" value="1"/>
</dbReference>
<evidence type="ECO:0000256" key="2">
    <source>
        <dbReference type="ARBA" id="ARBA00010617"/>
    </source>
</evidence>
<keyword evidence="8" id="KW-1185">Reference proteome</keyword>
<keyword evidence="5 6" id="KW-0408">Iron</keyword>
<keyword evidence="3 6" id="KW-0349">Heme</keyword>
<dbReference type="InterPro" id="IPR002401">
    <property type="entry name" value="Cyt_P450_E_grp-I"/>
</dbReference>
<dbReference type="InterPro" id="IPR036396">
    <property type="entry name" value="Cyt_P450_sf"/>
</dbReference>
<dbReference type="PANTHER" id="PTHR24305:SF210">
    <property type="entry name" value="CYTOCHROME P450 MONOOXYGENASE ASQL-RELATED"/>
    <property type="match status" value="1"/>
</dbReference>
<dbReference type="EMBL" id="JAQQWI010000002">
    <property type="protein sequence ID" value="KAK8037344.1"/>
    <property type="molecule type" value="Genomic_DNA"/>
</dbReference>
<proteinExistence type="inferred from homology"/>
<evidence type="ECO:0000256" key="1">
    <source>
        <dbReference type="ARBA" id="ARBA00001971"/>
    </source>
</evidence>
<dbReference type="PANTHER" id="PTHR24305">
    <property type="entry name" value="CYTOCHROME P450"/>
    <property type="match status" value="1"/>
</dbReference>
<gene>
    <name evidence="7" type="ORF">PG991_000690</name>
</gene>
<reference evidence="7 8" key="1">
    <citation type="submission" date="2023-01" db="EMBL/GenBank/DDBJ databases">
        <title>Analysis of 21 Apiospora genomes using comparative genomics revels a genus with tremendous synthesis potential of carbohydrate active enzymes and secondary metabolites.</title>
        <authorList>
            <person name="Sorensen T."/>
        </authorList>
    </citation>
    <scope>NUCLEOTIDE SEQUENCE [LARGE SCALE GENOMIC DNA]</scope>
    <source>
        <strain evidence="7 8">CBS 20057</strain>
    </source>
</reference>
<dbReference type="PRINTS" id="PR00463">
    <property type="entry name" value="EP450I"/>
</dbReference>
<name>A0ABR1SSQ8_9PEZI</name>
<dbReference type="Proteomes" id="UP001396898">
    <property type="component" value="Unassembled WGS sequence"/>
</dbReference>
<comment type="caution">
    <text evidence="7">The sequence shown here is derived from an EMBL/GenBank/DDBJ whole genome shotgun (WGS) entry which is preliminary data.</text>
</comment>
<comment type="cofactor">
    <cofactor evidence="1">
        <name>heme</name>
        <dbReference type="ChEBI" id="CHEBI:30413"/>
    </cofactor>
</comment>
<keyword evidence="6" id="KW-0560">Oxidoreductase</keyword>
<dbReference type="InterPro" id="IPR001128">
    <property type="entry name" value="Cyt_P450"/>
</dbReference>
<protein>
    <submittedName>
        <fullName evidence="7">Cytochrome P450</fullName>
    </submittedName>
</protein>
<organism evidence="7 8">
    <name type="scientific">Apiospora marii</name>
    <dbReference type="NCBI Taxonomy" id="335849"/>
    <lineage>
        <taxon>Eukaryota</taxon>
        <taxon>Fungi</taxon>
        <taxon>Dikarya</taxon>
        <taxon>Ascomycota</taxon>
        <taxon>Pezizomycotina</taxon>
        <taxon>Sordariomycetes</taxon>
        <taxon>Xylariomycetidae</taxon>
        <taxon>Amphisphaeriales</taxon>
        <taxon>Apiosporaceae</taxon>
        <taxon>Apiospora</taxon>
    </lineage>
</organism>
<evidence type="ECO:0000256" key="5">
    <source>
        <dbReference type="ARBA" id="ARBA00023004"/>
    </source>
</evidence>
<evidence type="ECO:0000256" key="3">
    <source>
        <dbReference type="ARBA" id="ARBA00022617"/>
    </source>
</evidence>
<evidence type="ECO:0000256" key="6">
    <source>
        <dbReference type="RuleBase" id="RU000461"/>
    </source>
</evidence>
<evidence type="ECO:0000256" key="4">
    <source>
        <dbReference type="ARBA" id="ARBA00022723"/>
    </source>
</evidence>
<dbReference type="InterPro" id="IPR017972">
    <property type="entry name" value="Cyt_P450_CS"/>
</dbReference>